<dbReference type="EMBL" id="JAEHOE010000199">
    <property type="protein sequence ID" value="KAG2482853.1"/>
    <property type="molecule type" value="Genomic_DNA"/>
</dbReference>
<dbReference type="AlphaFoldDB" id="A0A835XEZ8"/>
<evidence type="ECO:0000259" key="4">
    <source>
        <dbReference type="Pfam" id="PF01734"/>
    </source>
</evidence>
<feature type="domain" description="PNPLA" evidence="4">
    <location>
        <begin position="1"/>
        <end position="127"/>
    </location>
</feature>
<dbReference type="GO" id="GO:0005811">
    <property type="term" value="C:lipid droplet"/>
    <property type="evidence" value="ECO:0007669"/>
    <property type="project" value="TreeGrafter"/>
</dbReference>
<feature type="region of interest" description="Disordered" evidence="3">
    <location>
        <begin position="239"/>
        <end position="285"/>
    </location>
</feature>
<dbReference type="GO" id="GO:0019433">
    <property type="term" value="P:triglyceride catabolic process"/>
    <property type="evidence" value="ECO:0007669"/>
    <property type="project" value="TreeGrafter"/>
</dbReference>
<dbReference type="Pfam" id="PF01734">
    <property type="entry name" value="Patatin"/>
    <property type="match status" value="1"/>
</dbReference>
<evidence type="ECO:0000256" key="2">
    <source>
        <dbReference type="RuleBase" id="RU361262"/>
    </source>
</evidence>
<dbReference type="PANTHER" id="PTHR12406">
    <property type="entry name" value="CALCIUM-INDEPENDENT PHOSPHOLIPASE A2 IPLA2 -RELATED"/>
    <property type="match status" value="1"/>
</dbReference>
<gene>
    <name evidence="5" type="ORF">HYH03_018244</name>
</gene>
<comment type="similarity">
    <text evidence="2">Belongs to the patatin family.</text>
</comment>
<reference evidence="5" key="1">
    <citation type="journal article" date="2020" name="bioRxiv">
        <title>Comparative genomics of Chlamydomonas.</title>
        <authorList>
            <person name="Craig R.J."/>
            <person name="Hasan A.R."/>
            <person name="Ness R.W."/>
            <person name="Keightley P.D."/>
        </authorList>
    </citation>
    <scope>NUCLEOTIDE SEQUENCE</scope>
    <source>
        <strain evidence="5">CCAP 11/70</strain>
    </source>
</reference>
<feature type="compositionally biased region" description="Low complexity" evidence="3">
    <location>
        <begin position="338"/>
        <end position="376"/>
    </location>
</feature>
<dbReference type="InterPro" id="IPR002641">
    <property type="entry name" value="PNPLA_dom"/>
</dbReference>
<evidence type="ECO:0000313" key="6">
    <source>
        <dbReference type="Proteomes" id="UP000612055"/>
    </source>
</evidence>
<accession>A0A835XEZ8</accession>
<evidence type="ECO:0000256" key="1">
    <source>
        <dbReference type="ARBA" id="ARBA00023098"/>
    </source>
</evidence>
<feature type="compositionally biased region" description="Low complexity" evidence="3">
    <location>
        <begin position="246"/>
        <end position="268"/>
    </location>
</feature>
<protein>
    <recommendedName>
        <fullName evidence="2">Patatin</fullName>
        <ecNumber evidence="2">3.1.1.-</ecNumber>
    </recommendedName>
</protein>
<dbReference type="GO" id="GO:0016020">
    <property type="term" value="C:membrane"/>
    <property type="evidence" value="ECO:0007669"/>
    <property type="project" value="TreeGrafter"/>
</dbReference>
<keyword evidence="1 2" id="KW-0443">Lipid metabolism</keyword>
<keyword evidence="2" id="KW-0442">Lipid degradation</keyword>
<dbReference type="PANTHER" id="PTHR12406:SF45">
    <property type="entry name" value="PATATIN"/>
    <property type="match status" value="1"/>
</dbReference>
<dbReference type="OrthoDB" id="197155at2759"/>
<sequence>MVGSSSGAFIAAFAACGVPPRAALHLAHSLLLEHRILTRPTGLLGVWGGLVREWLQRLLPEDAAVRCNAARVRVVVTEWPGLAVRSVGAFTSKEDLIEVLCASSHIPWFMDLRFSAPCRGMRVLDGSTRYLLHDWPAALVPSAPLDYSGARSRAGPAAAAAQGSGAGGGAAAAERVESAGTAAGDGGQAVEAGAGSSRVKGPGAVHTGRCGGGLPYSASMPLVRAEALGGAEARMGRGAAKGHRLSSPGAAAAAASESPFQPSSLSSPVGAGASPTAGFTLSPLEDGGRAQGAEAGILEVAAVAAAAASAVTSPSGPAPSPRPAYAWDRLAPLKAPRRASSTSFPSTPSSPGTPSPRAAASSPTAPSAPTATSAPSAPSPTKPSACAWDRPVLMLDPRADAALRARWGLASCLQALSLGGALAMMDVGAAFAEALHGSGALQGL</sequence>
<evidence type="ECO:0000256" key="3">
    <source>
        <dbReference type="SAM" id="MobiDB-lite"/>
    </source>
</evidence>
<organism evidence="5 6">
    <name type="scientific">Edaphochlamys debaryana</name>
    <dbReference type="NCBI Taxonomy" id="47281"/>
    <lineage>
        <taxon>Eukaryota</taxon>
        <taxon>Viridiplantae</taxon>
        <taxon>Chlorophyta</taxon>
        <taxon>core chlorophytes</taxon>
        <taxon>Chlorophyceae</taxon>
        <taxon>CS clade</taxon>
        <taxon>Chlamydomonadales</taxon>
        <taxon>Chlamydomonadales incertae sedis</taxon>
        <taxon>Edaphochlamys</taxon>
    </lineage>
</organism>
<dbReference type="Proteomes" id="UP000612055">
    <property type="component" value="Unassembled WGS sequence"/>
</dbReference>
<dbReference type="InterPro" id="IPR016035">
    <property type="entry name" value="Acyl_Trfase/lysoPLipase"/>
</dbReference>
<comment type="caution">
    <text evidence="5">The sequence shown here is derived from an EMBL/GenBank/DDBJ whole genome shotgun (WGS) entry which is preliminary data.</text>
</comment>
<comment type="domain">
    <text evidence="2">The nitrogen atoms of the two glycine residues in the GGXR motif define the oxyanion hole, and stabilize the oxyanion that forms during the nucleophilic attack by the catalytic serine during substrate cleavage.</text>
</comment>
<name>A0A835XEZ8_9CHLO</name>
<feature type="region of interest" description="Disordered" evidence="3">
    <location>
        <begin position="336"/>
        <end position="387"/>
    </location>
</feature>
<dbReference type="EC" id="3.1.1.-" evidence="2"/>
<evidence type="ECO:0000313" key="5">
    <source>
        <dbReference type="EMBL" id="KAG2482853.1"/>
    </source>
</evidence>
<proteinExistence type="inferred from homology"/>
<dbReference type="InterPro" id="IPR033562">
    <property type="entry name" value="PLPL"/>
</dbReference>
<dbReference type="SUPFAM" id="SSF52151">
    <property type="entry name" value="FabD/lysophospholipase-like"/>
    <property type="match status" value="1"/>
</dbReference>
<dbReference type="GO" id="GO:0005737">
    <property type="term" value="C:cytoplasm"/>
    <property type="evidence" value="ECO:0007669"/>
    <property type="project" value="TreeGrafter"/>
</dbReference>
<dbReference type="GO" id="GO:0004806">
    <property type="term" value="F:triacylglycerol lipase activity"/>
    <property type="evidence" value="ECO:0007669"/>
    <property type="project" value="TreeGrafter"/>
</dbReference>
<feature type="region of interest" description="Disordered" evidence="3">
    <location>
        <begin position="182"/>
        <end position="203"/>
    </location>
</feature>
<keyword evidence="6" id="KW-1185">Reference proteome</keyword>
<keyword evidence="2" id="KW-0378">Hydrolase</keyword>
<comment type="function">
    <text evidence="2">Lipolytic acyl hydrolase (LAH).</text>
</comment>
<dbReference type="GO" id="GO:0055088">
    <property type="term" value="P:lipid homeostasis"/>
    <property type="evidence" value="ECO:0007669"/>
    <property type="project" value="TreeGrafter"/>
</dbReference>